<evidence type="ECO:0000256" key="1">
    <source>
        <dbReference type="SAM" id="MobiDB-lite"/>
    </source>
</evidence>
<keyword evidence="3" id="KW-1185">Reference proteome</keyword>
<dbReference type="AlphaFoldDB" id="A0A5B9MUY5"/>
<feature type="region of interest" description="Disordered" evidence="1">
    <location>
        <begin position="1"/>
        <end position="35"/>
    </location>
</feature>
<evidence type="ECO:0000313" key="3">
    <source>
        <dbReference type="Proteomes" id="UP000321353"/>
    </source>
</evidence>
<organism evidence="2 3">
    <name type="scientific">Stieleria maiorica</name>
    <dbReference type="NCBI Taxonomy" id="2795974"/>
    <lineage>
        <taxon>Bacteria</taxon>
        <taxon>Pseudomonadati</taxon>
        <taxon>Planctomycetota</taxon>
        <taxon>Planctomycetia</taxon>
        <taxon>Pirellulales</taxon>
        <taxon>Pirellulaceae</taxon>
        <taxon>Stieleria</taxon>
    </lineage>
</organism>
<proteinExistence type="predicted"/>
<feature type="region of interest" description="Disordered" evidence="1">
    <location>
        <begin position="79"/>
        <end position="99"/>
    </location>
</feature>
<sequence>MKECPLRDSLRTSTGATATGKFRPRNGPKTVKSESEANEAIVGFIAEGKPQYLDVRWPFRAVARGAQRDALRKDVVHPSTEHLLPNPSNHWECRDLPLP</sequence>
<evidence type="ECO:0000313" key="2">
    <source>
        <dbReference type="EMBL" id="QEG02878.1"/>
    </source>
</evidence>
<name>A0A5B9MUY5_9BACT</name>
<feature type="compositionally biased region" description="Basic and acidic residues" evidence="1">
    <location>
        <begin position="1"/>
        <end position="10"/>
    </location>
</feature>
<dbReference type="EMBL" id="CP036264">
    <property type="protein sequence ID" value="QEG02878.1"/>
    <property type="molecule type" value="Genomic_DNA"/>
</dbReference>
<dbReference type="Proteomes" id="UP000321353">
    <property type="component" value="Chromosome"/>
</dbReference>
<gene>
    <name evidence="2" type="ORF">Mal15_69990</name>
</gene>
<dbReference type="KEGG" id="smam:Mal15_69990"/>
<accession>A0A5B9MUY5</accession>
<protein>
    <submittedName>
        <fullName evidence="2">Uncharacterized protein</fullName>
    </submittedName>
</protein>
<reference evidence="2 3" key="1">
    <citation type="submission" date="2019-02" db="EMBL/GenBank/DDBJ databases">
        <title>Planctomycetal bacteria perform biofilm scaping via a novel small molecule.</title>
        <authorList>
            <person name="Jeske O."/>
            <person name="Boedeker C."/>
            <person name="Wiegand S."/>
            <person name="Breitling P."/>
            <person name="Kallscheuer N."/>
            <person name="Jogler M."/>
            <person name="Rohde M."/>
            <person name="Petersen J."/>
            <person name="Medema M.H."/>
            <person name="Surup F."/>
            <person name="Jogler C."/>
        </authorList>
    </citation>
    <scope>NUCLEOTIDE SEQUENCE [LARGE SCALE GENOMIC DNA]</scope>
    <source>
        <strain evidence="2 3">Mal15</strain>
    </source>
</reference>